<evidence type="ECO:0000256" key="1">
    <source>
        <dbReference type="SAM" id="MobiDB-lite"/>
    </source>
</evidence>
<evidence type="ECO:0000313" key="3">
    <source>
        <dbReference type="Proteomes" id="UP000198398"/>
    </source>
</evidence>
<dbReference type="AlphaFoldDB" id="A0A220UBE8"/>
<dbReference type="Pfam" id="PF04267">
    <property type="entry name" value="SoxD"/>
    <property type="match status" value="1"/>
</dbReference>
<dbReference type="InterPro" id="IPR006279">
    <property type="entry name" value="SoxD"/>
</dbReference>
<protein>
    <submittedName>
        <fullName evidence="2">Sarcosine oxidase subunit delta</fullName>
    </submittedName>
</protein>
<proteinExistence type="predicted"/>
<dbReference type="RefSeq" id="WP_089064483.1">
    <property type="nucleotide sequence ID" value="NZ_CP022316.1"/>
</dbReference>
<accession>A0A220UBE8</accession>
<reference evidence="3" key="1">
    <citation type="submission" date="2017-07" db="EMBL/GenBank/DDBJ databases">
        <title>Brachybacterium sp. VR2415.</title>
        <authorList>
            <person name="Tak E.J."/>
            <person name="Bae J.-W."/>
        </authorList>
    </citation>
    <scope>NUCLEOTIDE SEQUENCE [LARGE SCALE GENOMIC DNA]</scope>
    <source>
        <strain evidence="3">VR2415</strain>
    </source>
</reference>
<dbReference type="KEGG" id="brv:CFK39_04685"/>
<name>A0A220UBE8_9MICO</name>
<sequence>MLLIDCPHCGPRNEVEYAYGGQAHVARPEDPYALDDREWAEYLFYRDNPRGDYAERWHHTGGCRKWFNAIRDTATYEFRATYPAGSARPGTGPGPTSHEGVQP</sequence>
<evidence type="ECO:0000313" key="2">
    <source>
        <dbReference type="EMBL" id="ASK65241.1"/>
    </source>
</evidence>
<dbReference type="InterPro" id="IPR038561">
    <property type="entry name" value="SoxD_sf"/>
</dbReference>
<gene>
    <name evidence="2" type="ORF">CFK39_04685</name>
</gene>
<dbReference type="GO" id="GO:0046653">
    <property type="term" value="P:tetrahydrofolate metabolic process"/>
    <property type="evidence" value="ECO:0007669"/>
    <property type="project" value="InterPro"/>
</dbReference>
<dbReference type="OrthoDB" id="7159274at2"/>
<dbReference type="EMBL" id="CP022316">
    <property type="protein sequence ID" value="ASK65241.1"/>
    <property type="molecule type" value="Genomic_DNA"/>
</dbReference>
<organism evidence="2 3">
    <name type="scientific">Brachybacterium avium</name>
    <dbReference type="NCBI Taxonomy" id="2017485"/>
    <lineage>
        <taxon>Bacteria</taxon>
        <taxon>Bacillati</taxon>
        <taxon>Actinomycetota</taxon>
        <taxon>Actinomycetes</taxon>
        <taxon>Micrococcales</taxon>
        <taxon>Dermabacteraceae</taxon>
        <taxon>Brachybacterium</taxon>
    </lineage>
</organism>
<dbReference type="NCBIfam" id="TIGR01374">
    <property type="entry name" value="soxD"/>
    <property type="match status" value="1"/>
</dbReference>
<dbReference type="Gene3D" id="3.30.2270.10">
    <property type="entry name" value="Folate-binding superfamily"/>
    <property type="match status" value="1"/>
</dbReference>
<keyword evidence="3" id="KW-1185">Reference proteome</keyword>
<feature type="region of interest" description="Disordered" evidence="1">
    <location>
        <begin position="83"/>
        <end position="103"/>
    </location>
</feature>
<dbReference type="Proteomes" id="UP000198398">
    <property type="component" value="Chromosome"/>
</dbReference>
<dbReference type="GO" id="GO:0008115">
    <property type="term" value="F:sarcosine oxidase activity"/>
    <property type="evidence" value="ECO:0007669"/>
    <property type="project" value="InterPro"/>
</dbReference>